<evidence type="ECO:0000256" key="3">
    <source>
        <dbReference type="ARBA" id="ARBA00022723"/>
    </source>
</evidence>
<feature type="domain" description="Cas12f1-like TNB" evidence="8">
    <location>
        <begin position="302"/>
        <end position="365"/>
    </location>
</feature>
<accession>A0ABR7L5J2</accession>
<feature type="domain" description="Probable transposase IS891/IS1136/IS1341" evidence="7">
    <location>
        <begin position="174"/>
        <end position="275"/>
    </location>
</feature>
<keyword evidence="6" id="KW-0233">DNA recombination</keyword>
<evidence type="ECO:0000256" key="2">
    <source>
        <dbReference type="ARBA" id="ARBA00022578"/>
    </source>
</evidence>
<keyword evidence="5" id="KW-0238">DNA-binding</keyword>
<evidence type="ECO:0000256" key="4">
    <source>
        <dbReference type="ARBA" id="ARBA00022833"/>
    </source>
</evidence>
<dbReference type="Pfam" id="PF07282">
    <property type="entry name" value="Cas12f1-like_TNB"/>
    <property type="match status" value="1"/>
</dbReference>
<comment type="similarity">
    <text evidence="1">In the C-terminal section; belongs to the transposase 35 family.</text>
</comment>
<name>A0ABR7L5J2_9PSEU</name>
<dbReference type="Pfam" id="PF12323">
    <property type="entry name" value="HTH_OrfB_IS605"/>
    <property type="match status" value="1"/>
</dbReference>
<keyword evidence="3" id="KW-0479">Metal-binding</keyword>
<protein>
    <submittedName>
        <fullName evidence="10">Transposase</fullName>
    </submittedName>
</protein>
<reference evidence="10 11" key="1">
    <citation type="submission" date="2020-06" db="EMBL/GenBank/DDBJ databases">
        <title>Actinokineospora xiongansis sp. nov., isolated from soil of Baiyangdian.</title>
        <authorList>
            <person name="Zhang X."/>
        </authorList>
    </citation>
    <scope>NUCLEOTIDE SEQUENCE [LARGE SCALE GENOMIC DNA]</scope>
    <source>
        <strain evidence="10 11">HBU206404</strain>
    </source>
</reference>
<keyword evidence="4" id="KW-0862">Zinc</keyword>
<evidence type="ECO:0000256" key="5">
    <source>
        <dbReference type="ARBA" id="ARBA00023125"/>
    </source>
</evidence>
<dbReference type="RefSeq" id="WP_187220460.1">
    <property type="nucleotide sequence ID" value="NZ_JABVED010000006.1"/>
</dbReference>
<feature type="domain" description="Transposase putative helix-turn-helix" evidence="9">
    <location>
        <begin position="3"/>
        <end position="38"/>
    </location>
</feature>
<dbReference type="EMBL" id="JABVED010000006">
    <property type="protein sequence ID" value="MBC6447947.1"/>
    <property type="molecule type" value="Genomic_DNA"/>
</dbReference>
<evidence type="ECO:0000313" key="11">
    <source>
        <dbReference type="Proteomes" id="UP000734823"/>
    </source>
</evidence>
<evidence type="ECO:0000256" key="1">
    <source>
        <dbReference type="ARBA" id="ARBA00008761"/>
    </source>
</evidence>
<evidence type="ECO:0000259" key="7">
    <source>
        <dbReference type="Pfam" id="PF01385"/>
    </source>
</evidence>
<evidence type="ECO:0000313" key="10">
    <source>
        <dbReference type="EMBL" id="MBC6447947.1"/>
    </source>
</evidence>
<dbReference type="Pfam" id="PF01385">
    <property type="entry name" value="OrfB_IS605"/>
    <property type="match status" value="1"/>
</dbReference>
<gene>
    <name evidence="10" type="ORF">GPZ80_12280</name>
</gene>
<evidence type="ECO:0000259" key="8">
    <source>
        <dbReference type="Pfam" id="PF07282"/>
    </source>
</evidence>
<dbReference type="Proteomes" id="UP000734823">
    <property type="component" value="Unassembled WGS sequence"/>
</dbReference>
<keyword evidence="2" id="KW-0815">Transposition</keyword>
<dbReference type="InterPro" id="IPR001959">
    <property type="entry name" value="Transposase"/>
</dbReference>
<organism evidence="10 11">
    <name type="scientific">Actinokineospora xionganensis</name>
    <dbReference type="NCBI Taxonomy" id="2684470"/>
    <lineage>
        <taxon>Bacteria</taxon>
        <taxon>Bacillati</taxon>
        <taxon>Actinomycetota</taxon>
        <taxon>Actinomycetes</taxon>
        <taxon>Pseudonocardiales</taxon>
        <taxon>Pseudonocardiaceae</taxon>
        <taxon>Actinokineospora</taxon>
    </lineage>
</organism>
<evidence type="ECO:0000259" key="9">
    <source>
        <dbReference type="Pfam" id="PF12323"/>
    </source>
</evidence>
<dbReference type="InterPro" id="IPR010095">
    <property type="entry name" value="Cas12f1-like_TNB"/>
</dbReference>
<evidence type="ECO:0000256" key="6">
    <source>
        <dbReference type="ARBA" id="ARBA00023172"/>
    </source>
</evidence>
<proteinExistence type="inferred from homology"/>
<dbReference type="NCBIfam" id="NF040570">
    <property type="entry name" value="guided_TnpB"/>
    <property type="match status" value="1"/>
</dbReference>
<keyword evidence="11" id="KW-1185">Reference proteome</keyword>
<dbReference type="InterPro" id="IPR021027">
    <property type="entry name" value="Transposase_put_HTH"/>
</dbReference>
<sequence>MSRFRLQPTPTQERVLLEHCGHARFVWNLAVEQHAHWRSGRKAAPGYTEQCRQLTQARTANPWLAAGSVIVQQQALKDFAQAMANFFGRTHRRPTWRRRGRNEGFRIVAAKLSDVRRVSRNVGEVKVPKIGWVRFWWSRAVAAGVKSYRITRDRAGRWHVAFPVVPEPISGPGAGAVVGVDRGVAVSAALSTGELLSVPALRAGEKARLLRLQRKLARAQRGSIRRGKVKTAMARLSARETDRRKDWVEKTSTRLAREFDVIGVEDLKISNMTRSAKGTVEAPGRGVRQKAGLNRGILANGWGLLVTRVEQKAPGRVVKVDPRVTSQRCSASGVVDREARESQAAFRCRSCGFATNADVNAALNIRCAAGHAVAARGGPPLGEPANREPQRDLLLVR</sequence>
<comment type="caution">
    <text evidence="10">The sequence shown here is derived from an EMBL/GenBank/DDBJ whole genome shotgun (WGS) entry which is preliminary data.</text>
</comment>